<evidence type="ECO:0000313" key="2">
    <source>
        <dbReference type="Proteomes" id="UP000594263"/>
    </source>
</evidence>
<dbReference type="Gramene" id="Kaladp0074s0071.1.v1.1">
    <property type="protein sequence ID" value="Kaladp0074s0071.1.v1.1"/>
    <property type="gene ID" value="Kaladp0074s0071.v1.1"/>
</dbReference>
<reference evidence="1" key="1">
    <citation type="submission" date="2021-01" db="UniProtKB">
        <authorList>
            <consortium name="EnsemblPlants"/>
        </authorList>
    </citation>
    <scope>IDENTIFICATION</scope>
</reference>
<keyword evidence="2" id="KW-1185">Reference proteome</keyword>
<proteinExistence type="predicted"/>
<dbReference type="AlphaFoldDB" id="A0A7N0ULL4"/>
<evidence type="ECO:0000313" key="1">
    <source>
        <dbReference type="EnsemblPlants" id="Kaladp0074s0071.1.v1.1"/>
    </source>
</evidence>
<accession>A0A7N0ULL4</accession>
<name>A0A7N0ULL4_KALFE</name>
<dbReference type="EnsemblPlants" id="Kaladp0074s0071.1.v1.1">
    <property type="protein sequence ID" value="Kaladp0074s0071.1.v1.1"/>
    <property type="gene ID" value="Kaladp0074s0071.v1.1"/>
</dbReference>
<organism evidence="1 2">
    <name type="scientific">Kalanchoe fedtschenkoi</name>
    <name type="common">Lavender scallops</name>
    <name type="synonym">South American air plant</name>
    <dbReference type="NCBI Taxonomy" id="63787"/>
    <lineage>
        <taxon>Eukaryota</taxon>
        <taxon>Viridiplantae</taxon>
        <taxon>Streptophyta</taxon>
        <taxon>Embryophyta</taxon>
        <taxon>Tracheophyta</taxon>
        <taxon>Spermatophyta</taxon>
        <taxon>Magnoliopsida</taxon>
        <taxon>eudicotyledons</taxon>
        <taxon>Gunneridae</taxon>
        <taxon>Pentapetalae</taxon>
        <taxon>Saxifragales</taxon>
        <taxon>Crassulaceae</taxon>
        <taxon>Kalanchoe</taxon>
    </lineage>
</organism>
<protein>
    <submittedName>
        <fullName evidence="1">Uncharacterized protein</fullName>
    </submittedName>
</protein>
<dbReference type="Proteomes" id="UP000594263">
    <property type="component" value="Unplaced"/>
</dbReference>
<sequence>MHPFSSAVVDSLKATCKTHVQPPSTTTYKDLTTRLTTPSIPSLQLCSSPPPLLPATQTYLATSSTSHHGI</sequence>